<reference evidence="2 3" key="1">
    <citation type="submission" date="2011-10" db="EMBL/GenBank/DDBJ databases">
        <title>The Improved High-Quality Draft genome of Methanoplanus limicola DSM 2279.</title>
        <authorList>
            <consortium name="US DOE Joint Genome Institute (JGI-PGF)"/>
            <person name="Lucas S."/>
            <person name="Copeland A."/>
            <person name="Lapidus A."/>
            <person name="Glavina del Rio T."/>
            <person name="Dalin E."/>
            <person name="Tice H."/>
            <person name="Bruce D."/>
            <person name="Goodwin L."/>
            <person name="Pitluck S."/>
            <person name="Peters L."/>
            <person name="Mikhailova N."/>
            <person name="Lu M."/>
            <person name="Kyrpides N."/>
            <person name="Mavromatis K."/>
            <person name="Ivanova N."/>
            <person name="Markowitz V."/>
            <person name="Cheng J.-F."/>
            <person name="Hugenholtz P."/>
            <person name="Woyke T."/>
            <person name="Wu D."/>
            <person name="Wirth R."/>
            <person name="Brambilla E.-M."/>
            <person name="Klenk H.-P."/>
            <person name="Eisen J.A."/>
        </authorList>
    </citation>
    <scope>NUCLEOTIDE SEQUENCE [LARGE SCALE GENOMIC DNA]</scope>
    <source>
        <strain evidence="2 3">DSM 2279</strain>
    </source>
</reference>
<dbReference type="HOGENOM" id="CLU_024970_3_0_2"/>
<dbReference type="InterPro" id="IPR036388">
    <property type="entry name" value="WH-like_DNA-bd_sf"/>
</dbReference>
<dbReference type="PANTHER" id="PTHR30595">
    <property type="entry name" value="GLPR-RELATED TRANSCRIPTIONAL REPRESSOR"/>
    <property type="match status" value="1"/>
</dbReference>
<name>H1YZU5_9EURY</name>
<dbReference type="Proteomes" id="UP000005741">
    <property type="component" value="Chromosome"/>
</dbReference>
<dbReference type="InterPro" id="IPR007421">
    <property type="entry name" value="Schlafen_AlbA_2_dom"/>
</dbReference>
<dbReference type="STRING" id="937775.Metlim_0206"/>
<proteinExistence type="predicted"/>
<dbReference type="EMBL" id="CM001436">
    <property type="protein sequence ID" value="EHQ34357.1"/>
    <property type="molecule type" value="Genomic_DNA"/>
</dbReference>
<dbReference type="InterPro" id="IPR038475">
    <property type="entry name" value="RecG_C_sf"/>
</dbReference>
<dbReference type="InParanoid" id="H1YZU5"/>
<dbReference type="Gene3D" id="3.30.565.60">
    <property type="match status" value="1"/>
</dbReference>
<accession>H1YZU5</accession>
<dbReference type="Pfam" id="PF13749">
    <property type="entry name" value="HATPase_c_4"/>
    <property type="match status" value="1"/>
</dbReference>
<organism evidence="2 3">
    <name type="scientific">Methanoplanus limicola DSM 2279</name>
    <dbReference type="NCBI Taxonomy" id="937775"/>
    <lineage>
        <taxon>Archaea</taxon>
        <taxon>Methanobacteriati</taxon>
        <taxon>Methanobacteriota</taxon>
        <taxon>Stenosarchaea group</taxon>
        <taxon>Methanomicrobia</taxon>
        <taxon>Methanomicrobiales</taxon>
        <taxon>Methanomicrobiaceae</taxon>
        <taxon>Methanoplanus</taxon>
    </lineage>
</organism>
<dbReference type="RefSeq" id="WP_004075983.1">
    <property type="nucleotide sequence ID" value="NZ_CM001436.1"/>
</dbReference>
<dbReference type="Gene3D" id="3.30.950.30">
    <property type="entry name" value="Schlafen, AAA domain"/>
    <property type="match status" value="1"/>
</dbReference>
<feature type="domain" description="Schlafen AlbA-2" evidence="1">
    <location>
        <begin position="5"/>
        <end position="114"/>
    </location>
</feature>
<dbReference type="Gene3D" id="1.10.10.10">
    <property type="entry name" value="Winged helix-like DNA-binding domain superfamily/Winged helix DNA-binding domain"/>
    <property type="match status" value="1"/>
</dbReference>
<sequence>MRVHESETVEFKKSLSQTEPALKAVCGFLNYHGGIISFGRANDGTITGVEPTDHTLRKLSQQISSRIKPEITPDIRVIKEDEKSIIVVTVPEGNNKPYFLDGIAYVRSGTENKVISPDELKRIILNSYSLPWDEQACHGATVNDIDQDAVRTFLKKANEERRCNINPELPLEISLDKLGIINNGIPTNAAVLFFGKEPQRFIIQSEVRCARFKGEEISGTYISMSVLRGRLDQIIEDTNQFIIKTINKSAQIIPGKMQREEHWEYPLVALREAVINAICHRDYQVSGNVQVRIFDSGLQVWNPGLLPDGITIAILKIEHASRPRNKKIAWLLFLSGYIEQWGSGTLNMLNACRTEGSPEPEFKEAGDDFVVTFERSSAFALLKSPEILNERQHKSIQYLKDHTAISIRDYSNLYGCNIRAARRDLSRLLHLGIVAAVRKGKQTDYSLHESLRTLQM</sequence>
<dbReference type="OrthoDB" id="114576at2157"/>
<dbReference type="PANTHER" id="PTHR30595:SF6">
    <property type="entry name" value="SCHLAFEN ALBA-2 DOMAIN-CONTAINING PROTEIN"/>
    <property type="match status" value="1"/>
</dbReference>
<protein>
    <submittedName>
        <fullName evidence="2">Putative transcriptional regulator</fullName>
    </submittedName>
</protein>
<evidence type="ECO:0000313" key="3">
    <source>
        <dbReference type="Proteomes" id="UP000005741"/>
    </source>
</evidence>
<evidence type="ECO:0000259" key="1">
    <source>
        <dbReference type="Pfam" id="PF04326"/>
    </source>
</evidence>
<dbReference type="AlphaFoldDB" id="H1YZU5"/>
<keyword evidence="3" id="KW-1185">Reference proteome</keyword>
<gene>
    <name evidence="2" type="ORF">Metlim_0206</name>
</gene>
<dbReference type="Pfam" id="PF04326">
    <property type="entry name" value="SLFN_AlbA_2"/>
    <property type="match status" value="1"/>
</dbReference>
<evidence type="ECO:0000313" key="2">
    <source>
        <dbReference type="EMBL" id="EHQ34357.1"/>
    </source>
</evidence>
<dbReference type="InterPro" id="IPR038461">
    <property type="entry name" value="Schlafen_AlbA_2_dom_sf"/>
</dbReference>